<evidence type="ECO:0000259" key="2">
    <source>
        <dbReference type="Pfam" id="PF08457"/>
    </source>
</evidence>
<feature type="compositionally biased region" description="Polar residues" evidence="1">
    <location>
        <begin position="138"/>
        <end position="172"/>
    </location>
</feature>
<feature type="region of interest" description="Disordered" evidence="1">
    <location>
        <begin position="1013"/>
        <end position="1089"/>
    </location>
</feature>
<dbReference type="InterPro" id="IPR013665">
    <property type="entry name" value="Sfi1_dom"/>
</dbReference>
<feature type="compositionally biased region" description="Basic residues" evidence="1">
    <location>
        <begin position="1047"/>
        <end position="1058"/>
    </location>
</feature>
<feature type="region of interest" description="Disordered" evidence="1">
    <location>
        <begin position="211"/>
        <end position="286"/>
    </location>
</feature>
<accession>A0A6A6GVA3</accession>
<dbReference type="Proteomes" id="UP000800092">
    <property type="component" value="Unassembled WGS sequence"/>
</dbReference>
<evidence type="ECO:0000256" key="1">
    <source>
        <dbReference type="SAM" id="MobiDB-lite"/>
    </source>
</evidence>
<evidence type="ECO:0000313" key="3">
    <source>
        <dbReference type="EMBL" id="KAF2229704.1"/>
    </source>
</evidence>
<dbReference type="EMBL" id="ML991856">
    <property type="protein sequence ID" value="KAF2229704.1"/>
    <property type="molecule type" value="Genomic_DNA"/>
</dbReference>
<feature type="compositionally biased region" description="Pro residues" evidence="1">
    <location>
        <begin position="1021"/>
        <end position="1033"/>
    </location>
</feature>
<protein>
    <submittedName>
        <fullName evidence="3">Sfi1-domain-containing protein</fullName>
    </submittedName>
</protein>
<dbReference type="Pfam" id="PF08457">
    <property type="entry name" value="Sfi1"/>
    <property type="match status" value="1"/>
</dbReference>
<keyword evidence="4" id="KW-1185">Reference proteome</keyword>
<gene>
    <name evidence="3" type="ORF">EV356DRAFT_580616</name>
</gene>
<proteinExistence type="predicted"/>
<name>A0A6A6GVA3_VIRVR</name>
<organism evidence="3 4">
    <name type="scientific">Viridothelium virens</name>
    <name type="common">Speckled blister lichen</name>
    <name type="synonym">Trypethelium virens</name>
    <dbReference type="NCBI Taxonomy" id="1048519"/>
    <lineage>
        <taxon>Eukaryota</taxon>
        <taxon>Fungi</taxon>
        <taxon>Dikarya</taxon>
        <taxon>Ascomycota</taxon>
        <taxon>Pezizomycotina</taxon>
        <taxon>Dothideomycetes</taxon>
        <taxon>Dothideomycetes incertae sedis</taxon>
        <taxon>Trypetheliales</taxon>
        <taxon>Trypetheliaceae</taxon>
        <taxon>Viridothelium</taxon>
    </lineage>
</organism>
<feature type="region of interest" description="Disordered" evidence="1">
    <location>
        <begin position="106"/>
        <end position="199"/>
    </location>
</feature>
<feature type="domain" description="Sfi1 spindle body" evidence="2">
    <location>
        <begin position="356"/>
        <end position="924"/>
    </location>
</feature>
<evidence type="ECO:0000313" key="4">
    <source>
        <dbReference type="Proteomes" id="UP000800092"/>
    </source>
</evidence>
<dbReference type="AlphaFoldDB" id="A0A6A6GVA3"/>
<feature type="compositionally biased region" description="Basic and acidic residues" evidence="1">
    <location>
        <begin position="270"/>
        <end position="286"/>
    </location>
</feature>
<sequence>MPDSTYSNELPPLSNENVRILYLIVDAAQNSPDPPLRALFAAYDRVLSDNGIEPDHDQIYFRFLLRMREQDANNGDLLERFKALLARMGIQIEVAPEGEAVEEVARPYEHDDESDDAQDTSPLPDVKPRQAKRPTRRVSFNDSNYENTMRSQLGTDLPTQRSYTQSSVQAGPSQDPKISKTDYQTSGTPQPPGRPRLLQQLPSRRRMKIAEAQGMNTPNQPANRSRSFQENGKTTAVQNRQPSQKHGRSASLSSIDAHGSHRSGYSSDTSRGDQDFEDTGRERPKYIYHPSDTRMLSDAEILQAHSRSVFVRKMLRRWRNTARELHGKYEGMGNEATAFDRNILLRQGFDQWRSTLEDKRQEAETERFFAHLEKRAGKARNLFLLTKAFTHWAQCASEEVVRTSAARRHMLRTRYFNAWKDITVVNELKVRRQGLRKFMSIWRQHTARALNNEELAVAWYEERLVNRIGWHWWRLLLDRIAPELHVRFIKRRFFYKWRALTQERHRREKQAQASYQQSLQRKGLLWWKVRVQKLQHNASVASQAYERTLAIGSLATLRKQVHLVPLVSQTNQKVDSRVAKTALSLWHTRMTRLQQAASISQQRILRNVWTQWNDRLRCNALGRILDDHALMYTMLRWMLAERCALFQRLARINMCRLLFTKWRSKAIDYSSRLESAHRAVQQRRMKRLITSTLMKWRGETRRAQDLEQQALAVSRSRAFEKIFPTWREKLQKVHTLSRMCDSARFYVLAKSSITRWRSATSNMKRMRRREAYSTVRRQSKVNTARRFFRDWQSKASDLRQWQIQADERHRDSLVRVARKKIEGWRSETSRIEQIAMQAQQVRSAKRLALALSEWKSKMQRLEEMEINSKAFRADAVDASAAVVLKKWGWKIFEVRRIEESGKALWARNEERRRRGMLRYWAERALAKRGYNPDTYVEEASRRQDEDRNPDAGVSNLFRSLRLGSSAIHHLQPQPGPLSTSLIDTTGQPVAPLVPASATDHAENWTAFDDDNNLRLSRFMPNPNPDDQPQPHPAQPVATPIPGYLRSPSKRTARSRARFRSAFGSAGPAMTSHTPAGTPRPFTVPPETPVGRGIAETMPAVRGERRGVTPFANKLRGMYSESRIPRLVREEREEGEAGADRKGFEDIPEDGAA</sequence>
<reference evidence="3" key="1">
    <citation type="journal article" date="2020" name="Stud. Mycol.">
        <title>101 Dothideomycetes genomes: a test case for predicting lifestyles and emergence of pathogens.</title>
        <authorList>
            <person name="Haridas S."/>
            <person name="Albert R."/>
            <person name="Binder M."/>
            <person name="Bloem J."/>
            <person name="Labutti K."/>
            <person name="Salamov A."/>
            <person name="Andreopoulos B."/>
            <person name="Baker S."/>
            <person name="Barry K."/>
            <person name="Bills G."/>
            <person name="Bluhm B."/>
            <person name="Cannon C."/>
            <person name="Castanera R."/>
            <person name="Culley D."/>
            <person name="Daum C."/>
            <person name="Ezra D."/>
            <person name="Gonzalez J."/>
            <person name="Henrissat B."/>
            <person name="Kuo A."/>
            <person name="Liang C."/>
            <person name="Lipzen A."/>
            <person name="Lutzoni F."/>
            <person name="Magnuson J."/>
            <person name="Mondo S."/>
            <person name="Nolan M."/>
            <person name="Ohm R."/>
            <person name="Pangilinan J."/>
            <person name="Park H.-J."/>
            <person name="Ramirez L."/>
            <person name="Alfaro M."/>
            <person name="Sun H."/>
            <person name="Tritt A."/>
            <person name="Yoshinaga Y."/>
            <person name="Zwiers L.-H."/>
            <person name="Turgeon B."/>
            <person name="Goodwin S."/>
            <person name="Spatafora J."/>
            <person name="Crous P."/>
            <person name="Grigoriev I."/>
        </authorList>
    </citation>
    <scope>NUCLEOTIDE SEQUENCE</scope>
    <source>
        <strain evidence="3">Tuck. ex Michener</strain>
    </source>
</reference>
<dbReference type="OrthoDB" id="5215300at2759"/>
<feature type="compositionally biased region" description="Polar residues" evidence="1">
    <location>
        <begin position="214"/>
        <end position="242"/>
    </location>
</feature>
<feature type="region of interest" description="Disordered" evidence="1">
    <location>
        <begin position="1125"/>
        <end position="1152"/>
    </location>
</feature>